<protein>
    <recommendedName>
        <fullName evidence="1">Mediator of RNA polymerase II transcription subunit 14</fullName>
    </recommendedName>
    <alternativeName>
        <fullName evidence="1">Mediator complex subunit 14</fullName>
    </alternativeName>
</protein>
<keyword evidence="1" id="KW-0010">Activator</keyword>
<evidence type="ECO:0000256" key="2">
    <source>
        <dbReference type="SAM" id="MobiDB-lite"/>
    </source>
</evidence>
<dbReference type="GO" id="GO:0016592">
    <property type="term" value="C:mediator complex"/>
    <property type="evidence" value="ECO:0007669"/>
    <property type="project" value="UniProtKB-UniRule"/>
</dbReference>
<comment type="subunit">
    <text evidence="1">Component of the Mediator complex.</text>
</comment>
<dbReference type="OrthoDB" id="205099at2759"/>
<feature type="region of interest" description="Disordered" evidence="2">
    <location>
        <begin position="1826"/>
        <end position="1876"/>
    </location>
</feature>
<keyword evidence="1" id="KW-0804">Transcription</keyword>
<sequence>MKQPEDEDGEYGEYKGVSYSLIIKKVVRRSINDWNVFCERVENDNGNNSDYLISALIQYCRHMRECYLKILELEKYREMYKDIIEVIKNILYFKENYNELKTKYEYDIYLCKLKTLNLQLNQNNVLCALDLLSTKKYTRFPIQFKQILKSPFDPVLLELNKYKIEILKKKIIDEFLINYYISKIPKEKVNFKFSQGLIELEIINQVKIKFITDFLTCTIIDVNILFLNNINLHISHNYNLMVLINYAIMKRMLNKTNNMIGEGDISNHSQLFENDNNFIKDHKTEILKNNITISDTTSTDYSEFSENDTYESSLSDGENNNIKFMYNPTQKQIGDIFYTYNKRKDVGNIENYYKNSKGKGKEKGKELELSDIYYEIYKTSNFYCNTQILEFFKAYLNQYNSYNYIKKQFQIYKKYKKTNKIDFTPSCYNYHIDDSNCLLYLDIYLYDVEFRKELYNFFEKYKISILNENSEKKIILQFILNNKNGNVKIKLWPFDYFNKLNKKKREEIQFDNILSYYEFIMCLFLKKKIKTICSYNPLYIHLETWISKVSTCLTYFLFSILKIFCTKSTKFIIEKYISIQNKYGPKLIKCDHTHISENSYLENTTTYNELITDYFFDINTIEKNIQCVEICKLGKKENSMFNIGEVNTNVSTEINEEDNIYLKNKLEIMEVKKNKNDEILYILRYIFYGQKIDLFMNNQNDKYIFKCHWDSIFLNVISLKYNLKIIIYIIYLLKCYSKYIYLYNLLKDKFKNNIKPGKDFPFELKIENLYPNLLFSKLKLHEFLKKYDYSSNIVLTNFIEQFFEHINFFYYLPSENGNKIKCMDTELEEGIKKAIYENIQKDNEQNEEKDKYRNNFFSTFYFKLYITGSDIPFFICIFIENNFIFHTSIVVSFENSYETKDKNLDKKNEENQKDHSKKGVNNYFIIPLIHKKCSIDNNVNYYFDGLNQMIISFSNMLISLQKILQVNFYCSVLSPFNCEPDDITESVPNESNNVEGFEKELPQNQENDEGILGFINDEIYKRNKKKWENRSIDLEYFINRVRGENKKSEGVKSEDAIGEDAMGENVMGENVMGEDEKEQIKNSMLQFYCQLNDEYDINKEYITNHGKDNKFIFIIKISIHGSFFFKIPIKRQKRYIKIDGFHKMENKKLVTLFYGSIIVNMKIKNLEIEDREGFDKLYKEWNIENKKIENNNYDKKENCVYGEEKEEKKLYDESNKQIEFLNNTKKDWGLLKEIHIILNGKNSVSKILDIFSVIIKSMFVINFFTELYYIEKMITPTFIIRNSHLANIDIMYLCSYDSNIVCSIFFDILGGKGRDISNVNYNDLRYCKQNKNDQDVNKNNQDGDKNNQDGDKNNQDGDKNNQDTNTNGYIENNLINEDLFGYSDILNKYEHYNNNENENPNYEKILKSLLFINICFNSSNEYINKIYLGEKENFNIYLKKKKNIFDLLKLISLTFEFHLNLHILINKTNNYLNKEYFLSQVITTNLFEIYYINLMTIILQFKKENNISIDTQKTNNNSYDENKNSNIDELSFYIILHPENFSKIVIIPHFSNNSPNENYSYIINNFFKKNEIFSELSKTKIADIFTCTNSSSLVPNKNIESSNFGENNNNISNQSKNNLLSAYPDQTSNQLVNAMSKEKHDGNNNGNNNDNNYGDNNYGGNIIIDNLNVEDLFVFLFLKFCKIINLKNDQNSDELYDYTFSQTQDKRTSINFKDLKSNYKKYKTYNISNDEINNSIFEKELEIFEEYDTFINNIKYIFKLKNNIIISQIDFFRPTFLYATLYTLLEFIVSLKKWLIMFDHLKMEYTNFTISQSNLPNVFQYMTATKRQSPNQEMSQSPNQEMSQSPNQEMSQLPNQERSKEMSQERSKEMPQEMSNGQNSNIYIHLVWFVYNVKTLHLEKLENKDEQNNKRYYGYFHGDNKEESDFNHINNSIELESRKTKKIKIEQVENLGDVSNEEKVKKKEESIIENEIKLNKSFQVMENKNILHMLNDRINIGEINTEKLYYMINAYSYNNHNIFFKKNQKNPQKIIKKGFIEKVYLFQKLRLKKWDERKVIPKNFDDKLKNENDDNNNNNIKIDINMYADFSNNFKVINGCDIHYLLNSFVVYFENIGEEIDKQDSWFYRQKTISDNITPSERFILNENNILKETSKLNSALNIIYKYIRIWLFKMRDNNIISFFNTINQIIYNQKNMCEFASLVFNSVLSYEEYLKFWTLKNTNQQFSMPFIETEFLFFDDKMDKINSQLERKQHFLKMRKYKFVEYIIPFKTSIQNYMTYREVATNATNRAITDKAITDGAITDKAVADKAVADKVVADNKVKGYDKITVKYKIWKYMPCPFKEIYIDHEKQKFISLNKNESISLTFKIASIPVKNLKEVYINNDSYIKFLIYNNIDLNLAHQKVMQILQAYNLMPNYSLVASQTILHSETFDILLKNSNKENNQNKA</sequence>
<organism evidence="4 5">
    <name type="scientific">Plasmodium yoelii 17X</name>
    <dbReference type="NCBI Taxonomy" id="1323249"/>
    <lineage>
        <taxon>Eukaryota</taxon>
        <taxon>Sar</taxon>
        <taxon>Alveolata</taxon>
        <taxon>Apicomplexa</taxon>
        <taxon>Aconoidasida</taxon>
        <taxon>Haemosporida</taxon>
        <taxon>Plasmodiidae</taxon>
        <taxon>Plasmodium</taxon>
        <taxon>Plasmodium (Vinckeia)</taxon>
    </lineage>
</organism>
<dbReference type="InterPro" id="IPR055122">
    <property type="entry name" value="Med14_N"/>
</dbReference>
<feature type="compositionally biased region" description="Basic and acidic residues" evidence="2">
    <location>
        <begin position="1332"/>
        <end position="1361"/>
    </location>
</feature>
<feature type="region of interest" description="Disordered" evidence="2">
    <location>
        <begin position="1332"/>
        <end position="1367"/>
    </location>
</feature>
<evidence type="ECO:0000256" key="1">
    <source>
        <dbReference type="RuleBase" id="RU365082"/>
    </source>
</evidence>
<feature type="compositionally biased region" description="Basic and acidic residues" evidence="2">
    <location>
        <begin position="1857"/>
        <end position="1871"/>
    </location>
</feature>
<comment type="subcellular location">
    <subcellularLocation>
        <location evidence="1">Nucleus</location>
    </subcellularLocation>
</comment>
<evidence type="ECO:0000313" key="5">
    <source>
        <dbReference type="Proteomes" id="UP000018538"/>
    </source>
</evidence>
<feature type="compositionally biased region" description="Polar residues" evidence="2">
    <location>
        <begin position="1826"/>
        <end position="1856"/>
    </location>
</feature>
<keyword evidence="1" id="KW-0805">Transcription regulation</keyword>
<evidence type="ECO:0000313" key="4">
    <source>
        <dbReference type="EMBL" id="ETB62221.1"/>
    </source>
</evidence>
<dbReference type="Pfam" id="PF08638">
    <property type="entry name" value="Med14"/>
    <property type="match status" value="1"/>
</dbReference>
<reference evidence="4 5" key="1">
    <citation type="submission" date="2013-11" db="EMBL/GenBank/DDBJ databases">
        <title>The Genome Sequence of Plasmodium yoelii 17X.</title>
        <authorList>
            <consortium name="The Broad Institute Genomics Platform"/>
            <consortium name="The Broad Institute Genome Sequencing Center for Infectious Disease"/>
            <person name="Neafsey D."/>
            <person name="Adams J."/>
            <person name="Walker B."/>
            <person name="Young S.K."/>
            <person name="Zeng Q."/>
            <person name="Gargeya S."/>
            <person name="Fitzgerald M."/>
            <person name="Haas B."/>
            <person name="Abouelleil A."/>
            <person name="Alvarado L."/>
            <person name="Chapman S.B."/>
            <person name="Gainer-Dewar J."/>
            <person name="Goldberg J."/>
            <person name="Griggs A."/>
            <person name="Gujja S."/>
            <person name="Hansen M."/>
            <person name="Howarth C."/>
            <person name="Imamovic A."/>
            <person name="Ireland A."/>
            <person name="Larimer J."/>
            <person name="McCowan C."/>
            <person name="Murphy C."/>
            <person name="Pearson M."/>
            <person name="Poon T.W."/>
            <person name="Priest M."/>
            <person name="Roberts A."/>
            <person name="Saif S."/>
            <person name="Shea T."/>
            <person name="Sykes S."/>
            <person name="Wortman J."/>
            <person name="Nusbaum C."/>
            <person name="Birren B."/>
        </authorList>
    </citation>
    <scope>NUCLEOTIDE SEQUENCE [LARGE SCALE GENOMIC DNA]</scope>
    <source>
        <strain evidence="4 5">17X</strain>
    </source>
</reference>
<keyword evidence="5" id="KW-1185">Reference proteome</keyword>
<accession>V7PRL1</accession>
<comment type="function">
    <text evidence="1">Component of the Mediator complex, a coactivator involved in the regulated transcription of nearly all RNA polymerase II-dependent genes. Mediator functions as a bridge to convey information from gene-specific regulatory proteins to the basal RNA polymerase II transcription machinery. Mediator is recruited to promoters by direct interactions with regulatory proteins and serves as a scaffold for the assembly of a functional preinitiation complex with RNA polymerase II and the general transcription factors.</text>
</comment>
<gene>
    <name evidence="4" type="ORF">YYC_00835</name>
</gene>
<dbReference type="Proteomes" id="UP000018538">
    <property type="component" value="Unassembled WGS sequence"/>
</dbReference>
<evidence type="ECO:0000259" key="3">
    <source>
        <dbReference type="Pfam" id="PF08638"/>
    </source>
</evidence>
<comment type="similarity">
    <text evidence="1">Belongs to the Mediator complex subunit 14 family.</text>
</comment>
<name>V7PRL1_PLAYE</name>
<proteinExistence type="inferred from homology"/>
<keyword evidence="1" id="KW-0539">Nucleus</keyword>
<dbReference type="GO" id="GO:0003712">
    <property type="term" value="F:transcription coregulator activity"/>
    <property type="evidence" value="ECO:0007669"/>
    <property type="project" value="UniProtKB-UniRule"/>
</dbReference>
<feature type="domain" description="Mediator complex subunit MED14 N-terminal" evidence="3">
    <location>
        <begin position="17"/>
        <end position="212"/>
    </location>
</feature>
<dbReference type="EMBL" id="KI635731">
    <property type="protein sequence ID" value="ETB62221.1"/>
    <property type="molecule type" value="Genomic_DNA"/>
</dbReference>